<sequence>MMIPHMSIEYLFPSHPDSLSHSVKYLVVSQRAFAFLCSIKSRSSMSALQRYAKAIVRIIMPHPSALFNTTLVFHTNAQHWGYGTTHLLKSSPIILSVMTKNTPRWILMLIDLDHDALDAAVAVSSSFVFIAFFLSVAVLQVGTGFIRLHPHSRFRFPVFGRRIQKMLHSGRQWRGKDYPTMPLNQAQNVQFFPEQQTCDASIRRLIWRPPRMLFRLSHIIKSSGASLSREVLVSLNDYTYPPHQSPPELDGVGTDGLMIIAFPSAKAAPAWNQAARPVNFFRCWEAIESSISGDPENQLFSSGSYVHLSFVVSLDMVWFHQGARTMPNASFTHLIAVLSHAEHLLPYPAEWVVYVFLEEHAPAFSPSELSAADRRPPFVMVAPRLTNLSSSSQRYSRSWMRRSCPPVGFHLGLREP</sequence>
<dbReference type="InParanoid" id="A0A409WBG6"/>
<name>A0A409WBG6_9AGAR</name>
<evidence type="ECO:0000313" key="2">
    <source>
        <dbReference type="EMBL" id="PPQ75828.1"/>
    </source>
</evidence>
<accession>A0A409WBG6</accession>
<keyword evidence="1" id="KW-1133">Transmembrane helix</keyword>
<dbReference type="EMBL" id="NHYE01005224">
    <property type="protein sequence ID" value="PPQ75828.1"/>
    <property type="molecule type" value="Genomic_DNA"/>
</dbReference>
<organism evidence="2 3">
    <name type="scientific">Gymnopilus dilepis</name>
    <dbReference type="NCBI Taxonomy" id="231916"/>
    <lineage>
        <taxon>Eukaryota</taxon>
        <taxon>Fungi</taxon>
        <taxon>Dikarya</taxon>
        <taxon>Basidiomycota</taxon>
        <taxon>Agaricomycotina</taxon>
        <taxon>Agaricomycetes</taxon>
        <taxon>Agaricomycetidae</taxon>
        <taxon>Agaricales</taxon>
        <taxon>Agaricineae</taxon>
        <taxon>Hymenogastraceae</taxon>
        <taxon>Gymnopilus</taxon>
    </lineage>
</organism>
<dbReference type="Proteomes" id="UP000284706">
    <property type="component" value="Unassembled WGS sequence"/>
</dbReference>
<keyword evidence="3" id="KW-1185">Reference proteome</keyword>
<keyword evidence="1" id="KW-0812">Transmembrane</keyword>
<feature type="transmembrane region" description="Helical" evidence="1">
    <location>
        <begin position="127"/>
        <end position="146"/>
    </location>
</feature>
<evidence type="ECO:0000313" key="3">
    <source>
        <dbReference type="Proteomes" id="UP000284706"/>
    </source>
</evidence>
<comment type="caution">
    <text evidence="2">The sequence shown here is derived from an EMBL/GenBank/DDBJ whole genome shotgun (WGS) entry which is preliminary data.</text>
</comment>
<proteinExistence type="predicted"/>
<evidence type="ECO:0000256" key="1">
    <source>
        <dbReference type="SAM" id="Phobius"/>
    </source>
</evidence>
<gene>
    <name evidence="2" type="ORF">CVT26_001283</name>
</gene>
<keyword evidence="1" id="KW-0472">Membrane</keyword>
<reference evidence="2 3" key="1">
    <citation type="journal article" date="2018" name="Evol. Lett.">
        <title>Horizontal gene cluster transfer increased hallucinogenic mushroom diversity.</title>
        <authorList>
            <person name="Reynolds H.T."/>
            <person name="Vijayakumar V."/>
            <person name="Gluck-Thaler E."/>
            <person name="Korotkin H.B."/>
            <person name="Matheny P.B."/>
            <person name="Slot J.C."/>
        </authorList>
    </citation>
    <scope>NUCLEOTIDE SEQUENCE [LARGE SCALE GENOMIC DNA]</scope>
    <source>
        <strain evidence="2 3">SRW20</strain>
    </source>
</reference>
<protein>
    <submittedName>
        <fullName evidence="2">Uncharacterized protein</fullName>
    </submittedName>
</protein>
<dbReference type="AlphaFoldDB" id="A0A409WBG6"/>